<evidence type="ECO:0000256" key="7">
    <source>
        <dbReference type="SAM" id="Phobius"/>
    </source>
</evidence>
<dbReference type="OrthoDB" id="5187110at2"/>
<evidence type="ECO:0000313" key="9">
    <source>
        <dbReference type="EMBL" id="PSK99750.1"/>
    </source>
</evidence>
<dbReference type="InterPro" id="IPR051791">
    <property type="entry name" value="Pra-immunoreactive"/>
</dbReference>
<feature type="transmembrane region" description="Helical" evidence="7">
    <location>
        <begin position="28"/>
        <end position="51"/>
    </location>
</feature>
<evidence type="ECO:0000256" key="6">
    <source>
        <dbReference type="SAM" id="MobiDB-lite"/>
    </source>
</evidence>
<comment type="caution">
    <text evidence="9">The sequence shown here is derived from an EMBL/GenBank/DDBJ whole genome shotgun (WGS) entry which is preliminary data.</text>
</comment>
<feature type="region of interest" description="Disordered" evidence="6">
    <location>
        <begin position="1"/>
        <end position="21"/>
    </location>
</feature>
<feature type="domain" description="RDD" evidence="8">
    <location>
        <begin position="22"/>
        <end position="130"/>
    </location>
</feature>
<comment type="subcellular location">
    <subcellularLocation>
        <location evidence="1">Cell membrane</location>
        <topology evidence="1">Multi-pass membrane protein</topology>
    </subcellularLocation>
</comment>
<keyword evidence="10" id="KW-1185">Reference proteome</keyword>
<accession>A0A2P8DRB1</accession>
<dbReference type="Pfam" id="PF06271">
    <property type="entry name" value="RDD"/>
    <property type="match status" value="1"/>
</dbReference>
<sequence length="137" mass="14336">MSNDEHSATAPRLPTAGPGSPASWPRRFAALAVDWILANILAAVVVGGAAWDPQSTAVWAPLICWYLIVVASTATMAASMGQVLLRIRVVHLDGHRVSPITAAVRTALIALVIPPLVFTSQGRGLHDLASNTAVVNV</sequence>
<proteinExistence type="predicted"/>
<dbReference type="PANTHER" id="PTHR36115:SF6">
    <property type="entry name" value="PROLINE-RICH ANTIGEN HOMOLOG"/>
    <property type="match status" value="1"/>
</dbReference>
<keyword evidence="5 7" id="KW-0472">Membrane</keyword>
<dbReference type="Proteomes" id="UP000243528">
    <property type="component" value="Unassembled WGS sequence"/>
</dbReference>
<evidence type="ECO:0000313" key="10">
    <source>
        <dbReference type="Proteomes" id="UP000243528"/>
    </source>
</evidence>
<evidence type="ECO:0000256" key="1">
    <source>
        <dbReference type="ARBA" id="ARBA00004651"/>
    </source>
</evidence>
<evidence type="ECO:0000259" key="8">
    <source>
        <dbReference type="Pfam" id="PF06271"/>
    </source>
</evidence>
<dbReference type="InterPro" id="IPR010432">
    <property type="entry name" value="RDD"/>
</dbReference>
<evidence type="ECO:0000256" key="2">
    <source>
        <dbReference type="ARBA" id="ARBA00022475"/>
    </source>
</evidence>
<evidence type="ECO:0000256" key="5">
    <source>
        <dbReference type="ARBA" id="ARBA00023136"/>
    </source>
</evidence>
<keyword evidence="3 7" id="KW-0812">Transmembrane</keyword>
<evidence type="ECO:0000256" key="4">
    <source>
        <dbReference type="ARBA" id="ARBA00022989"/>
    </source>
</evidence>
<organism evidence="9 10">
    <name type="scientific">Haloactinopolyspora alba</name>
    <dbReference type="NCBI Taxonomy" id="648780"/>
    <lineage>
        <taxon>Bacteria</taxon>
        <taxon>Bacillati</taxon>
        <taxon>Actinomycetota</taxon>
        <taxon>Actinomycetes</taxon>
        <taxon>Jiangellales</taxon>
        <taxon>Jiangellaceae</taxon>
        <taxon>Haloactinopolyspora</taxon>
    </lineage>
</organism>
<evidence type="ECO:0000256" key="3">
    <source>
        <dbReference type="ARBA" id="ARBA00022692"/>
    </source>
</evidence>
<dbReference type="PANTHER" id="PTHR36115">
    <property type="entry name" value="PROLINE-RICH ANTIGEN HOMOLOG-RELATED"/>
    <property type="match status" value="1"/>
</dbReference>
<protein>
    <submittedName>
        <fullName evidence="9">RDD family protein</fullName>
    </submittedName>
</protein>
<dbReference type="RefSeq" id="WP_106538934.1">
    <property type="nucleotide sequence ID" value="NZ_PYGE01000017.1"/>
</dbReference>
<feature type="transmembrane region" description="Helical" evidence="7">
    <location>
        <begin position="57"/>
        <end position="85"/>
    </location>
</feature>
<gene>
    <name evidence="9" type="ORF">CLV30_11753</name>
</gene>
<reference evidence="9 10" key="1">
    <citation type="submission" date="2018-03" db="EMBL/GenBank/DDBJ databases">
        <title>Genomic Encyclopedia of Archaeal and Bacterial Type Strains, Phase II (KMG-II): from individual species to whole genera.</title>
        <authorList>
            <person name="Goeker M."/>
        </authorList>
    </citation>
    <scope>NUCLEOTIDE SEQUENCE [LARGE SCALE GENOMIC DNA]</scope>
    <source>
        <strain evidence="9 10">DSM 45211</strain>
    </source>
</reference>
<dbReference type="GO" id="GO:0005886">
    <property type="term" value="C:plasma membrane"/>
    <property type="evidence" value="ECO:0007669"/>
    <property type="project" value="UniProtKB-SubCell"/>
</dbReference>
<keyword evidence="2" id="KW-1003">Cell membrane</keyword>
<dbReference type="EMBL" id="PYGE01000017">
    <property type="protein sequence ID" value="PSK99750.1"/>
    <property type="molecule type" value="Genomic_DNA"/>
</dbReference>
<keyword evidence="4 7" id="KW-1133">Transmembrane helix</keyword>
<name>A0A2P8DRB1_9ACTN</name>
<dbReference type="AlphaFoldDB" id="A0A2P8DRB1"/>